<dbReference type="AlphaFoldDB" id="A0ABD1E848"/>
<dbReference type="EMBL" id="JBDJPC010000010">
    <property type="protein sequence ID" value="KAL1490127.1"/>
    <property type="molecule type" value="Genomic_DNA"/>
</dbReference>
<dbReference type="PROSITE" id="PS51029">
    <property type="entry name" value="MADF"/>
    <property type="match status" value="1"/>
</dbReference>
<dbReference type="InterPro" id="IPR006578">
    <property type="entry name" value="MADF-dom"/>
</dbReference>
<dbReference type="PANTHER" id="PTHR21505">
    <property type="entry name" value="MADF DOMAIN-CONTAINING PROTEIN-RELATED"/>
    <property type="match status" value="1"/>
</dbReference>
<accession>A0ABD1E848</accession>
<dbReference type="Proteomes" id="UP001566132">
    <property type="component" value="Unassembled WGS sequence"/>
</dbReference>
<dbReference type="Pfam" id="PF10545">
    <property type="entry name" value="MADF_DNA_bdg"/>
    <property type="match status" value="1"/>
</dbReference>
<evidence type="ECO:0000259" key="2">
    <source>
        <dbReference type="PROSITE" id="PS51029"/>
    </source>
</evidence>
<proteinExistence type="predicted"/>
<evidence type="ECO:0000313" key="3">
    <source>
        <dbReference type="EMBL" id="KAL1490127.1"/>
    </source>
</evidence>
<reference evidence="3 4" key="1">
    <citation type="submission" date="2024-05" db="EMBL/GenBank/DDBJ databases">
        <title>Genetic variation in Jamaican populations of the coffee berry borer (Hypothenemus hampei).</title>
        <authorList>
            <person name="Errbii M."/>
            <person name="Myrie A."/>
        </authorList>
    </citation>
    <scope>NUCLEOTIDE SEQUENCE [LARGE SCALE GENOMIC DNA]</scope>
    <source>
        <strain evidence="3">JA-Hopewell-2020-01-JO</strain>
        <tissue evidence="3">Whole body</tissue>
    </source>
</reference>
<dbReference type="PANTHER" id="PTHR21505:SF12">
    <property type="entry name" value="MADF DOMAIN-CONTAINING PROTEIN-RELATED"/>
    <property type="match status" value="1"/>
</dbReference>
<name>A0ABD1E848_HYPHA</name>
<protein>
    <recommendedName>
        <fullName evidence="2">MADF domain-containing protein</fullName>
    </recommendedName>
</protein>
<dbReference type="SMART" id="SM00595">
    <property type="entry name" value="MADF"/>
    <property type="match status" value="1"/>
</dbReference>
<organism evidence="3 4">
    <name type="scientific">Hypothenemus hampei</name>
    <name type="common">Coffee berry borer</name>
    <dbReference type="NCBI Taxonomy" id="57062"/>
    <lineage>
        <taxon>Eukaryota</taxon>
        <taxon>Metazoa</taxon>
        <taxon>Ecdysozoa</taxon>
        <taxon>Arthropoda</taxon>
        <taxon>Hexapoda</taxon>
        <taxon>Insecta</taxon>
        <taxon>Pterygota</taxon>
        <taxon>Neoptera</taxon>
        <taxon>Endopterygota</taxon>
        <taxon>Coleoptera</taxon>
        <taxon>Polyphaga</taxon>
        <taxon>Cucujiformia</taxon>
        <taxon>Curculionidae</taxon>
        <taxon>Scolytinae</taxon>
        <taxon>Hypothenemus</taxon>
    </lineage>
</organism>
<sequence length="291" mass="33419">MLMTWTNEQISLLIETYERYPCLYFVKHKDYHNKHLRSLALTEVAKELQTLRPTCTEQEVQKKFLGLRTTYAVNYLQTFFAHHTIFLLVYQPSLWYFNKMAFLNDHLITRLSRSSHVLPECAELELSPDNLELESELSENPNLDISQCGVGDCSYFDVNVDGVLTPSSDNERPLSIDTPSSETTRSYSPTGRMDTLRSKFHETGTRVVHTPSKRLKKRDSSEINALKDISDGLGRVAGAFQVRHQPSIATKSAEDIMGEFEAAQLKKIQSDDVKEDVQFEIHKILWDALRK</sequence>
<comment type="caution">
    <text evidence="3">The sequence shown here is derived from an EMBL/GenBank/DDBJ whole genome shotgun (WGS) entry which is preliminary data.</text>
</comment>
<feature type="domain" description="MADF" evidence="2">
    <location>
        <begin position="12"/>
        <end position="108"/>
    </location>
</feature>
<feature type="region of interest" description="Disordered" evidence="1">
    <location>
        <begin position="166"/>
        <end position="191"/>
    </location>
</feature>
<evidence type="ECO:0000313" key="4">
    <source>
        <dbReference type="Proteomes" id="UP001566132"/>
    </source>
</evidence>
<keyword evidence="4" id="KW-1185">Reference proteome</keyword>
<evidence type="ECO:0000256" key="1">
    <source>
        <dbReference type="SAM" id="MobiDB-lite"/>
    </source>
</evidence>
<feature type="compositionally biased region" description="Polar residues" evidence="1">
    <location>
        <begin position="177"/>
        <end position="189"/>
    </location>
</feature>
<gene>
    <name evidence="3" type="ORF">ABEB36_012867</name>
</gene>